<dbReference type="Pfam" id="PF19231">
    <property type="entry name" value="DUF5884"/>
    <property type="match status" value="1"/>
</dbReference>
<evidence type="ECO:0000313" key="1">
    <source>
        <dbReference type="EMBL" id="UFX99729.1"/>
    </source>
</evidence>
<protein>
    <submittedName>
        <fullName evidence="1">Uncharacterized protein</fullName>
    </submittedName>
</protein>
<proteinExistence type="predicted"/>
<gene>
    <name evidence="1" type="ORF">Mb0088</name>
</gene>
<dbReference type="EMBL" id="MH046811">
    <property type="protein sequence ID" value="UFX99729.1"/>
    <property type="molecule type" value="Genomic_DNA"/>
</dbReference>
<accession>A0A8K1W674</accession>
<sequence length="211" mass="24616">MFIIINMNSLIKKIKNIDNKYDLATLLDVIENKQKELKSQKYISSFIPKIFKNHIDELHIETDSDIEYNYITKTGTIRFKNGSMLKVEYGTQLHSNDPESTEYITFDNGTKKYKITFEIKTESLLKVKNDKYIFNKESLKILYCLGFGNTIYNNNMLAILINNLYSKTIDDKSQIITNDIIKTKNIVTNLEKSNVIILEDNSKIDIIYQNN</sequence>
<organism evidence="1">
    <name type="scientific">Megavirus baoshan</name>
    <dbReference type="NCBI Taxonomy" id="2496520"/>
    <lineage>
        <taxon>Viruses</taxon>
        <taxon>Varidnaviria</taxon>
        <taxon>Bamfordvirae</taxon>
        <taxon>Nucleocytoviricota</taxon>
        <taxon>Megaviricetes</taxon>
        <taxon>Imitervirales</taxon>
        <taxon>Mimiviridae</taxon>
        <taxon>Megamimivirinae</taxon>
        <taxon>Megavirus</taxon>
        <taxon>Megavirus baoshanense</taxon>
    </lineage>
</organism>
<dbReference type="InterPro" id="IPR045365">
    <property type="entry name" value="DUF5884"/>
</dbReference>
<reference evidence="1" key="1">
    <citation type="submission" date="2018-03" db="EMBL/GenBank/DDBJ databases">
        <title>Draft genome sequences of Megaviruse, new member of the family Mimiviridae isolated from water in Shanghai, China.</title>
        <authorList>
            <person name="Xia Y."/>
        </authorList>
    </citation>
    <scope>NUCLEOTIDE SEQUENCE</scope>
    <source>
        <strain evidence="1">SH</strain>
    </source>
</reference>
<name>A0A8K1W674_9VIRU</name>